<protein>
    <submittedName>
        <fullName evidence="3">Two pore domain potassium channel family protein</fullName>
    </submittedName>
</protein>
<keyword evidence="1" id="KW-1133">Transmembrane helix</keyword>
<dbReference type="AlphaFoldDB" id="A0A831W4Z2"/>
<keyword evidence="3" id="KW-0813">Transport</keyword>
<dbReference type="EMBL" id="DRKP01000065">
    <property type="protein sequence ID" value="HEB95958.1"/>
    <property type="molecule type" value="Genomic_DNA"/>
</dbReference>
<feature type="transmembrane region" description="Helical" evidence="1">
    <location>
        <begin position="48"/>
        <end position="70"/>
    </location>
</feature>
<evidence type="ECO:0000313" key="3">
    <source>
        <dbReference type="EMBL" id="HEB95958.1"/>
    </source>
</evidence>
<keyword evidence="3" id="KW-0406">Ion transport</keyword>
<sequence length="148" mass="16261">MLVDLVLGVATMLLCLLLQLLLLVVSLRFYLRHRHMVRTGSFARGLELIGGVMLLLLLGNLTQIAIWAGLFLQLEEFGRFSAAFYHSAVNFSTLGYGDVVMSPRHRLLGPLESLNGILMIGVSTSSLTWGVQHAIKTALQARGVDLEL</sequence>
<feature type="domain" description="Potassium channel" evidence="2">
    <location>
        <begin position="65"/>
        <end position="127"/>
    </location>
</feature>
<dbReference type="InterPro" id="IPR013099">
    <property type="entry name" value="K_chnl_dom"/>
</dbReference>
<keyword evidence="1" id="KW-0472">Membrane</keyword>
<dbReference type="Gene3D" id="1.10.287.70">
    <property type="match status" value="1"/>
</dbReference>
<dbReference type="Proteomes" id="UP000886251">
    <property type="component" value="Unassembled WGS sequence"/>
</dbReference>
<comment type="caution">
    <text evidence="3">The sequence shown here is derived from an EMBL/GenBank/DDBJ whole genome shotgun (WGS) entry which is preliminary data.</text>
</comment>
<evidence type="ECO:0000256" key="1">
    <source>
        <dbReference type="SAM" id="Phobius"/>
    </source>
</evidence>
<feature type="transmembrane region" description="Helical" evidence="1">
    <location>
        <begin position="6"/>
        <end position="27"/>
    </location>
</feature>
<gene>
    <name evidence="3" type="ORF">ENI96_05955</name>
</gene>
<keyword evidence="1" id="KW-0812">Transmembrane</keyword>
<evidence type="ECO:0000259" key="2">
    <source>
        <dbReference type="Pfam" id="PF07885"/>
    </source>
</evidence>
<reference evidence="3" key="1">
    <citation type="journal article" date="2020" name="mSystems">
        <title>Genome- and Community-Level Interaction Insights into Carbon Utilization and Element Cycling Functions of Hydrothermarchaeota in Hydrothermal Sediment.</title>
        <authorList>
            <person name="Zhou Z."/>
            <person name="Liu Y."/>
            <person name="Xu W."/>
            <person name="Pan J."/>
            <person name="Luo Z.H."/>
            <person name="Li M."/>
        </authorList>
    </citation>
    <scope>NUCLEOTIDE SEQUENCE [LARGE SCALE GENOMIC DNA]</scope>
    <source>
        <strain evidence="3">HyVt-443</strain>
    </source>
</reference>
<proteinExistence type="predicted"/>
<dbReference type="GO" id="GO:0034220">
    <property type="term" value="P:monoatomic ion transmembrane transport"/>
    <property type="evidence" value="ECO:0007669"/>
    <property type="project" value="UniProtKB-KW"/>
</dbReference>
<keyword evidence="3" id="KW-0407">Ion channel</keyword>
<dbReference type="SUPFAM" id="SSF81324">
    <property type="entry name" value="Voltage-gated potassium channels"/>
    <property type="match status" value="1"/>
</dbReference>
<dbReference type="Pfam" id="PF07885">
    <property type="entry name" value="Ion_trans_2"/>
    <property type="match status" value="1"/>
</dbReference>
<accession>A0A831W4Z2</accession>
<organism evidence="3">
    <name type="scientific">Sedimenticola thiotaurini</name>
    <dbReference type="NCBI Taxonomy" id="1543721"/>
    <lineage>
        <taxon>Bacteria</taxon>
        <taxon>Pseudomonadati</taxon>
        <taxon>Pseudomonadota</taxon>
        <taxon>Gammaproteobacteria</taxon>
        <taxon>Chromatiales</taxon>
        <taxon>Sedimenticolaceae</taxon>
        <taxon>Sedimenticola</taxon>
    </lineage>
</organism>
<name>A0A831W4Z2_9GAMM</name>